<organism evidence="2 3">
    <name type="scientific">Tritrichomonas musculus</name>
    <dbReference type="NCBI Taxonomy" id="1915356"/>
    <lineage>
        <taxon>Eukaryota</taxon>
        <taxon>Metamonada</taxon>
        <taxon>Parabasalia</taxon>
        <taxon>Tritrichomonadida</taxon>
        <taxon>Tritrichomonadidae</taxon>
        <taxon>Tritrichomonas</taxon>
    </lineage>
</organism>
<gene>
    <name evidence="2" type="ORF">M9Y10_013039</name>
</gene>
<feature type="compositionally biased region" description="Basic residues" evidence="1">
    <location>
        <begin position="554"/>
        <end position="571"/>
    </location>
</feature>
<sequence length="647" mass="75354">MLPKHYRSNGFKIFLIRSVKLNEGTKINPTFAFYSCPVFTFNDDTYLCFYTKMPLLVDDVVAALKADCHVHVDPSQVMGTNFDESFGIKRTRGYRRRKKMLASGGNKKSLPRGGGKNIDFYEIEVKNKEKEEKAEEEEVIDDEHAMVYFYIWRISDSLYADFLKLVYGLGANRVKAEFNSFYCKVTCEERSWHSLIPLFRLFDVEIAFNLSEIPAVYVEDISPTISDDNVSKYFTKRSGGDSGFINFRLEKDLSGNHFGERVFSIEFEDMDKCNDFVKEYQDYNIQDSLINIKRMIDDDVMDECKRAEITIKGLEAQSITPIDRKEFRSDLENKYGPIYHLRIYYEGQDRDEKDQDDQNKKCCANVIFVDIKDGLRAVYDKTYENVVFTRTKLWMFNLLPETTENDIIQYFPDDCKPISATIYNEAENRCWWAVVQFNEKTIKDVQKAEDYLDQDDRESIGLLIPFGYIPYYGGNYAKRSKYTKMCVNYMKHNSIFIEKTENITVDQIVFLLESNELENVNFLYCFCPEKKETSEETNDKDKDDDDNDTEKNTKSKNAKGKRKKAHGKKPAKASSNTSTVKNDNPNDFEITVVSFRDQSMKAKAMRSLENESIEGRDIEVKEIEKAAMKKKIWFPRKGAPKTESDNK</sequence>
<keyword evidence="3" id="KW-1185">Reference proteome</keyword>
<feature type="compositionally biased region" description="Polar residues" evidence="1">
    <location>
        <begin position="575"/>
        <end position="585"/>
    </location>
</feature>
<feature type="region of interest" description="Disordered" evidence="1">
    <location>
        <begin position="534"/>
        <end position="586"/>
    </location>
</feature>
<evidence type="ECO:0000313" key="3">
    <source>
        <dbReference type="Proteomes" id="UP001470230"/>
    </source>
</evidence>
<proteinExistence type="predicted"/>
<dbReference type="EMBL" id="JAPFFF010000019">
    <property type="protein sequence ID" value="KAK8857940.1"/>
    <property type="molecule type" value="Genomic_DNA"/>
</dbReference>
<name>A0ABR2I6A7_9EUKA</name>
<accession>A0ABR2I6A7</accession>
<dbReference type="CDD" id="cd00590">
    <property type="entry name" value="RRM_SF"/>
    <property type="match status" value="1"/>
</dbReference>
<evidence type="ECO:0000313" key="2">
    <source>
        <dbReference type="EMBL" id="KAK8857940.1"/>
    </source>
</evidence>
<protein>
    <recommendedName>
        <fullName evidence="4">RRM domain-containing protein</fullName>
    </recommendedName>
</protein>
<comment type="caution">
    <text evidence="2">The sequence shown here is derived from an EMBL/GenBank/DDBJ whole genome shotgun (WGS) entry which is preliminary data.</text>
</comment>
<evidence type="ECO:0008006" key="4">
    <source>
        <dbReference type="Google" id="ProtNLM"/>
    </source>
</evidence>
<evidence type="ECO:0000256" key="1">
    <source>
        <dbReference type="SAM" id="MobiDB-lite"/>
    </source>
</evidence>
<reference evidence="2 3" key="1">
    <citation type="submission" date="2024-04" db="EMBL/GenBank/DDBJ databases">
        <title>Tritrichomonas musculus Genome.</title>
        <authorList>
            <person name="Alves-Ferreira E."/>
            <person name="Grigg M."/>
            <person name="Lorenzi H."/>
            <person name="Galac M."/>
        </authorList>
    </citation>
    <scope>NUCLEOTIDE SEQUENCE [LARGE SCALE GENOMIC DNA]</scope>
    <source>
        <strain evidence="2 3">EAF2021</strain>
    </source>
</reference>
<dbReference type="Proteomes" id="UP001470230">
    <property type="component" value="Unassembled WGS sequence"/>
</dbReference>